<keyword evidence="1" id="KW-0479">Metal-binding</keyword>
<sequence length="440" mass="50448">MKRGFEYAPTKCNDHKIIARCRISDCPWRIKARIAQWWVKKFDSQHTCSRAIGGLGHRNCDAAFIAAFVREQVVANEKYTPKMVRTEILRQHGVKISYWKACRARELVLQEVRGDFEGSFALLPSYMQKLRSGDAETCLQLLYQVEGHFHRFFWAFGAVIRAFRKHCRPLIGLDGTFLTGKFRGCLLTASCIDGNNCILPLAWALRDGVVGDRDSNRANSVLTIVSDRQKRLIDAVSDDFSDAAHSYCIYHLSTNLLHAPKNTPAWRRFWAAVRAYTVAEFNEHIEKMKELNPEQYKENITSVVTPYAEKILGSSRETSRFYTLNPSTDVLFQVIAADRTDVVHLSKKTCSCKRWDIDGIPCNHAMTVISFRLRDPYDFVEDWFKTSTYRATYNDCVPPTRGKEQWPAIPSNVVSPQPPNVRIQPGRRKVSRRESIANDL</sequence>
<dbReference type="AlphaFoldDB" id="A0A199UG13"/>
<evidence type="ECO:0000313" key="8">
    <source>
        <dbReference type="Proteomes" id="UP000092600"/>
    </source>
</evidence>
<evidence type="ECO:0000259" key="6">
    <source>
        <dbReference type="PROSITE" id="PS50966"/>
    </source>
</evidence>
<dbReference type="Pfam" id="PF04434">
    <property type="entry name" value="SWIM"/>
    <property type="match status" value="1"/>
</dbReference>
<feature type="region of interest" description="Disordered" evidence="5">
    <location>
        <begin position="407"/>
        <end position="440"/>
    </location>
</feature>
<dbReference type="Proteomes" id="UP000092600">
    <property type="component" value="Unassembled WGS sequence"/>
</dbReference>
<feature type="domain" description="SWIM-type" evidence="6">
    <location>
        <begin position="332"/>
        <end position="373"/>
    </location>
</feature>
<dbReference type="InterPro" id="IPR007527">
    <property type="entry name" value="Znf_SWIM"/>
</dbReference>
<comment type="caution">
    <text evidence="7">The sequence shown here is derived from an EMBL/GenBank/DDBJ whole genome shotgun (WGS) entry which is preliminary data.</text>
</comment>
<keyword evidence="2 4" id="KW-0863">Zinc-finger</keyword>
<proteinExistence type="predicted"/>
<reference evidence="7 8" key="1">
    <citation type="journal article" date="2016" name="DNA Res.">
        <title>The draft genome of MD-2 pineapple using hybrid error correction of long reads.</title>
        <authorList>
            <person name="Redwan R.M."/>
            <person name="Saidin A."/>
            <person name="Kumar S.V."/>
        </authorList>
    </citation>
    <scope>NUCLEOTIDE SEQUENCE [LARGE SCALE GENOMIC DNA]</scope>
    <source>
        <strain evidence="8">cv. MD2</strain>
        <tissue evidence="7">Leaf</tissue>
    </source>
</reference>
<dbReference type="PANTHER" id="PTHR31973:SF187">
    <property type="entry name" value="MUTATOR TRANSPOSASE MUDRA PROTEIN"/>
    <property type="match status" value="1"/>
</dbReference>
<dbReference type="PROSITE" id="PS50966">
    <property type="entry name" value="ZF_SWIM"/>
    <property type="match status" value="1"/>
</dbReference>
<gene>
    <name evidence="7" type="ORF">ACMD2_23943</name>
</gene>
<dbReference type="STRING" id="4615.A0A199UG13"/>
<keyword evidence="3" id="KW-0862">Zinc</keyword>
<dbReference type="InterPro" id="IPR006564">
    <property type="entry name" value="Znf_PMZ"/>
</dbReference>
<evidence type="ECO:0000256" key="3">
    <source>
        <dbReference type="ARBA" id="ARBA00022833"/>
    </source>
</evidence>
<protein>
    <recommendedName>
        <fullName evidence="6">SWIM-type domain-containing protein</fullName>
    </recommendedName>
</protein>
<dbReference type="GO" id="GO:0008270">
    <property type="term" value="F:zinc ion binding"/>
    <property type="evidence" value="ECO:0007669"/>
    <property type="project" value="UniProtKB-KW"/>
</dbReference>
<organism evidence="7 8">
    <name type="scientific">Ananas comosus</name>
    <name type="common">Pineapple</name>
    <name type="synonym">Ananas ananas</name>
    <dbReference type="NCBI Taxonomy" id="4615"/>
    <lineage>
        <taxon>Eukaryota</taxon>
        <taxon>Viridiplantae</taxon>
        <taxon>Streptophyta</taxon>
        <taxon>Embryophyta</taxon>
        <taxon>Tracheophyta</taxon>
        <taxon>Spermatophyta</taxon>
        <taxon>Magnoliopsida</taxon>
        <taxon>Liliopsida</taxon>
        <taxon>Poales</taxon>
        <taxon>Bromeliaceae</taxon>
        <taxon>Bromelioideae</taxon>
        <taxon>Ananas</taxon>
    </lineage>
</organism>
<accession>A0A199UG13</accession>
<evidence type="ECO:0000256" key="2">
    <source>
        <dbReference type="ARBA" id="ARBA00022771"/>
    </source>
</evidence>
<name>A0A199UG13_ANACO</name>
<dbReference type="EMBL" id="LSRQ01008312">
    <property type="protein sequence ID" value="OAY63807.1"/>
    <property type="molecule type" value="Genomic_DNA"/>
</dbReference>
<evidence type="ECO:0000256" key="4">
    <source>
        <dbReference type="PROSITE-ProRule" id="PRU00325"/>
    </source>
</evidence>
<dbReference type="InterPro" id="IPR018289">
    <property type="entry name" value="MULE_transposase_dom"/>
</dbReference>
<dbReference type="SMART" id="SM00575">
    <property type="entry name" value="ZnF_PMZ"/>
    <property type="match status" value="1"/>
</dbReference>
<evidence type="ECO:0000313" key="7">
    <source>
        <dbReference type="EMBL" id="OAY63807.1"/>
    </source>
</evidence>
<dbReference type="Pfam" id="PF10551">
    <property type="entry name" value="MULE"/>
    <property type="match status" value="1"/>
</dbReference>
<evidence type="ECO:0000256" key="5">
    <source>
        <dbReference type="SAM" id="MobiDB-lite"/>
    </source>
</evidence>
<evidence type="ECO:0000256" key="1">
    <source>
        <dbReference type="ARBA" id="ARBA00022723"/>
    </source>
</evidence>
<dbReference type="PANTHER" id="PTHR31973">
    <property type="entry name" value="POLYPROTEIN, PUTATIVE-RELATED"/>
    <property type="match status" value="1"/>
</dbReference>